<dbReference type="Gene3D" id="3.40.190.10">
    <property type="entry name" value="Periplasmic binding protein-like II"/>
    <property type="match status" value="2"/>
</dbReference>
<evidence type="ECO:0000256" key="1">
    <source>
        <dbReference type="ARBA" id="ARBA00009437"/>
    </source>
</evidence>
<keyword evidence="7" id="KW-1185">Reference proteome</keyword>
<dbReference type="CDD" id="cd08417">
    <property type="entry name" value="PBP2_Nitroaromatics_like"/>
    <property type="match status" value="1"/>
</dbReference>
<keyword evidence="2" id="KW-0805">Transcription regulation</keyword>
<dbReference type="InterPro" id="IPR005119">
    <property type="entry name" value="LysR_subst-bd"/>
</dbReference>
<dbReference type="InterPro" id="IPR000847">
    <property type="entry name" value="LysR_HTH_N"/>
</dbReference>
<dbReference type="PANTHER" id="PTHR30118">
    <property type="entry name" value="HTH-TYPE TRANSCRIPTIONAL REGULATOR LEUO-RELATED"/>
    <property type="match status" value="1"/>
</dbReference>
<dbReference type="InterPro" id="IPR037402">
    <property type="entry name" value="YidZ_PBP2"/>
</dbReference>
<name>A0A418XYP8_9GAMM</name>
<feature type="domain" description="HTH lysR-type" evidence="5">
    <location>
        <begin position="6"/>
        <end position="63"/>
    </location>
</feature>
<dbReference type="Gene3D" id="1.10.10.10">
    <property type="entry name" value="Winged helix-like DNA-binding domain superfamily/Winged helix DNA-binding domain"/>
    <property type="match status" value="1"/>
</dbReference>
<protein>
    <submittedName>
        <fullName evidence="6">LysR family transcriptional regulator</fullName>
    </submittedName>
</protein>
<reference evidence="6 7" key="1">
    <citation type="submission" date="2018-09" db="EMBL/GenBank/DDBJ databases">
        <title>Alcanivorax profundi sp. nov., isolated from 1000 m-depth seawater of the Mariana Trench.</title>
        <authorList>
            <person name="Liu J."/>
        </authorList>
    </citation>
    <scope>NUCLEOTIDE SEQUENCE [LARGE SCALE GENOMIC DNA]</scope>
    <source>
        <strain evidence="6 7">MTEO17</strain>
    </source>
</reference>
<dbReference type="InterPro" id="IPR036390">
    <property type="entry name" value="WH_DNA-bd_sf"/>
</dbReference>
<proteinExistence type="inferred from homology"/>
<dbReference type="PANTHER" id="PTHR30118:SF15">
    <property type="entry name" value="TRANSCRIPTIONAL REGULATORY PROTEIN"/>
    <property type="match status" value="1"/>
</dbReference>
<dbReference type="PROSITE" id="PS50931">
    <property type="entry name" value="HTH_LYSR"/>
    <property type="match status" value="1"/>
</dbReference>
<dbReference type="GO" id="GO:0003700">
    <property type="term" value="F:DNA-binding transcription factor activity"/>
    <property type="evidence" value="ECO:0007669"/>
    <property type="project" value="InterPro"/>
</dbReference>
<dbReference type="Pfam" id="PF00126">
    <property type="entry name" value="HTH_1"/>
    <property type="match status" value="1"/>
</dbReference>
<dbReference type="OrthoDB" id="8839911at2"/>
<dbReference type="EMBL" id="QYYA01000002">
    <property type="protein sequence ID" value="RJG18155.1"/>
    <property type="molecule type" value="Genomic_DNA"/>
</dbReference>
<organism evidence="6 7">
    <name type="scientific">Alcanivorax profundi</name>
    <dbReference type="NCBI Taxonomy" id="2338368"/>
    <lineage>
        <taxon>Bacteria</taxon>
        <taxon>Pseudomonadati</taxon>
        <taxon>Pseudomonadota</taxon>
        <taxon>Gammaproteobacteria</taxon>
        <taxon>Oceanospirillales</taxon>
        <taxon>Alcanivoracaceae</taxon>
        <taxon>Alcanivorax</taxon>
    </lineage>
</organism>
<dbReference type="GO" id="GO:0003677">
    <property type="term" value="F:DNA binding"/>
    <property type="evidence" value="ECO:0007669"/>
    <property type="project" value="UniProtKB-KW"/>
</dbReference>
<dbReference type="SUPFAM" id="SSF46785">
    <property type="entry name" value="Winged helix' DNA-binding domain"/>
    <property type="match status" value="1"/>
</dbReference>
<dbReference type="PRINTS" id="PR00039">
    <property type="entry name" value="HTHLYSR"/>
</dbReference>
<dbReference type="AlphaFoldDB" id="A0A418XYP8"/>
<dbReference type="Pfam" id="PF03466">
    <property type="entry name" value="LysR_substrate"/>
    <property type="match status" value="1"/>
</dbReference>
<dbReference type="InterPro" id="IPR050389">
    <property type="entry name" value="LysR-type_TF"/>
</dbReference>
<evidence type="ECO:0000256" key="2">
    <source>
        <dbReference type="ARBA" id="ARBA00023015"/>
    </source>
</evidence>
<evidence type="ECO:0000313" key="7">
    <source>
        <dbReference type="Proteomes" id="UP000283734"/>
    </source>
</evidence>
<dbReference type="SUPFAM" id="SSF53850">
    <property type="entry name" value="Periplasmic binding protein-like II"/>
    <property type="match status" value="1"/>
</dbReference>
<keyword evidence="3" id="KW-0238">DNA-binding</keyword>
<evidence type="ECO:0000259" key="5">
    <source>
        <dbReference type="PROSITE" id="PS50931"/>
    </source>
</evidence>
<dbReference type="InterPro" id="IPR036388">
    <property type="entry name" value="WH-like_DNA-bd_sf"/>
</dbReference>
<dbReference type="Proteomes" id="UP000283734">
    <property type="component" value="Unassembled WGS sequence"/>
</dbReference>
<keyword evidence="4" id="KW-0804">Transcription</keyword>
<comment type="similarity">
    <text evidence="1">Belongs to the LysR transcriptional regulatory family.</text>
</comment>
<evidence type="ECO:0000313" key="6">
    <source>
        <dbReference type="EMBL" id="RJG18155.1"/>
    </source>
</evidence>
<evidence type="ECO:0000256" key="3">
    <source>
        <dbReference type="ARBA" id="ARBA00023125"/>
    </source>
</evidence>
<evidence type="ECO:0000256" key="4">
    <source>
        <dbReference type="ARBA" id="ARBA00023163"/>
    </source>
</evidence>
<dbReference type="RefSeq" id="WP_022984835.1">
    <property type="nucleotide sequence ID" value="NZ_CAXGPP010000010.1"/>
</dbReference>
<gene>
    <name evidence="6" type="ORF">D4A39_06645</name>
</gene>
<accession>A0A418XYP8</accession>
<sequence>MHVSRFDLNLFVVFDAIYTEGSLTRAAKVLNLTQPAVSHALGRLRERLGDPLFVRQGSRMVPTARARAMVSPVRHALGGFQRCLSDEGGFDASDAERTFVLGLRDGLEGCLLPPLMAQLMEEAPGIRLQSLTIRRRQMPTELASGRLDLACDVMLALPETIEHVPVLSGPMVVMMREGHPLAAGMDLPAYLAAQHVLVSSRREGPGLEDFGLARQGYRRHIRLRCQHYQAAISTVQNTDLLLTLPATLAGRLSRERMVLQPFPADLADLEMHLYWHRDQAGDPAHRWLRQKVLALLEEQQGQLMLNNERT</sequence>
<comment type="caution">
    <text evidence="6">The sequence shown here is derived from an EMBL/GenBank/DDBJ whole genome shotgun (WGS) entry which is preliminary data.</text>
</comment>